<dbReference type="InterPro" id="IPR000209">
    <property type="entry name" value="Peptidase_S8/S53_dom"/>
</dbReference>
<reference evidence="7 8" key="1">
    <citation type="journal article" date="2013" name="PLoS Genet.">
        <title>The genome and development-dependent transcriptomes of Pyronema confluens: a window into fungal evolution.</title>
        <authorList>
            <person name="Traeger S."/>
            <person name="Altegoer F."/>
            <person name="Freitag M."/>
            <person name="Gabaldon T."/>
            <person name="Kempken F."/>
            <person name="Kumar A."/>
            <person name="Marcet-Houben M."/>
            <person name="Poggeler S."/>
            <person name="Stajich J.E."/>
            <person name="Nowrousian M."/>
        </authorList>
    </citation>
    <scope>NUCLEOTIDE SEQUENCE [LARGE SCALE GENOMIC DNA]</scope>
    <source>
        <strain evidence="8">CBS 100304</strain>
        <tissue evidence="7">Vegetative mycelium</tissue>
    </source>
</reference>
<keyword evidence="3" id="KW-0378">Hydrolase</keyword>
<dbReference type="PRINTS" id="PR00723">
    <property type="entry name" value="SUBTILISIN"/>
</dbReference>
<dbReference type="Gene3D" id="3.40.50.200">
    <property type="entry name" value="Peptidase S8/S53 domain"/>
    <property type="match status" value="1"/>
</dbReference>
<feature type="compositionally biased region" description="Pro residues" evidence="5">
    <location>
        <begin position="576"/>
        <end position="592"/>
    </location>
</feature>
<dbReference type="SUPFAM" id="SSF52743">
    <property type="entry name" value="Subtilisin-like"/>
    <property type="match status" value="1"/>
</dbReference>
<evidence type="ECO:0000256" key="4">
    <source>
        <dbReference type="ARBA" id="ARBA00022825"/>
    </source>
</evidence>
<dbReference type="STRING" id="1076935.U4LL93"/>
<dbReference type="AlphaFoldDB" id="U4LL93"/>
<dbReference type="eggNOG" id="KOG1153">
    <property type="taxonomic scope" value="Eukaryota"/>
</dbReference>
<evidence type="ECO:0000256" key="1">
    <source>
        <dbReference type="ARBA" id="ARBA00011073"/>
    </source>
</evidence>
<sequence>MTDKTKLGLLANPTVDFIITDAAVPLPDEATTNKRKRDGRISRRYLGVMKNVFKRAPANWLSQDMTTDFWKRPGDMPGYNMGWALKSLSQTKGVDMADLPDEYSYHESAGEGSTIYVYDTGLKLDNDEIKSLEHQPDWLFVGMDPTKPAGQRNHAQFGTKADFGTGHGTCMLSLGVGKTVGVAKKAKSVVVKFPPLAGEVKLQRLSNFVMGLAEMSAHIAKNNGNIPVGGKGKVKAVINQSVGLDIDKLSQADQDNFRKWFVELYKTIMDLGAIVTTSAGNRKLPIDVTKVVPQYWSAADMPLIVAGNANEQGQLGASSQPGKQVTVNSAGSGVLCAKGYNNADPSPFNEKSGTSEASAITAGLAAYFLGLPNDPRKDSDKNPWDNLVGIDRQMMMIKVMQQLSFQRHGQNSLSQIHNGLGYKCPNPFKKLAADCKTLVKKCSIPNLRGGKVKRDDALKVPKKEIQLRIDTFCSSMKDKNMSAKKEESNYQTSSGYGVSGLRRRSPPTNYITVGASWSDDKRCANGFSWVMTEDICQEGLKAALDACDGTDTSGSTSNNGCVDWNIVVSKGAPKQTAPPPPPPQQTPPPKPAAPANCVIEDNGKGGKQFDIKWDKNLDGVDCTKMRNAINDAKIKSSGNICVTTGAYPKSQVQVWEIDPADAGKMNGVLAGLFPDVKPNCT</sequence>
<comment type="similarity">
    <text evidence="1">Belongs to the peptidase S8 family.</text>
</comment>
<evidence type="ECO:0000256" key="5">
    <source>
        <dbReference type="SAM" id="MobiDB-lite"/>
    </source>
</evidence>
<evidence type="ECO:0000259" key="6">
    <source>
        <dbReference type="Pfam" id="PF00082"/>
    </source>
</evidence>
<dbReference type="PANTHER" id="PTHR43806">
    <property type="entry name" value="PEPTIDASE S8"/>
    <property type="match status" value="1"/>
</dbReference>
<dbReference type="InterPro" id="IPR050131">
    <property type="entry name" value="Peptidase_S8_subtilisin-like"/>
</dbReference>
<evidence type="ECO:0000313" key="7">
    <source>
        <dbReference type="EMBL" id="CCX32708.1"/>
    </source>
</evidence>
<dbReference type="GO" id="GO:0004252">
    <property type="term" value="F:serine-type endopeptidase activity"/>
    <property type="evidence" value="ECO:0007669"/>
    <property type="project" value="InterPro"/>
</dbReference>
<proteinExistence type="inferred from homology"/>
<feature type="region of interest" description="Disordered" evidence="5">
    <location>
        <begin position="571"/>
        <end position="594"/>
    </location>
</feature>
<dbReference type="OrthoDB" id="1896086at2759"/>
<feature type="domain" description="Peptidase S8/S53" evidence="6">
    <location>
        <begin position="111"/>
        <end position="369"/>
    </location>
</feature>
<accession>U4LL93</accession>
<protein>
    <recommendedName>
        <fullName evidence="6">Peptidase S8/S53 domain-containing protein</fullName>
    </recommendedName>
</protein>
<keyword evidence="2" id="KW-0645">Protease</keyword>
<evidence type="ECO:0000313" key="8">
    <source>
        <dbReference type="Proteomes" id="UP000018144"/>
    </source>
</evidence>
<dbReference type="Proteomes" id="UP000018144">
    <property type="component" value="Unassembled WGS sequence"/>
</dbReference>
<organism evidence="7 8">
    <name type="scientific">Pyronema omphalodes (strain CBS 100304)</name>
    <name type="common">Pyronema confluens</name>
    <dbReference type="NCBI Taxonomy" id="1076935"/>
    <lineage>
        <taxon>Eukaryota</taxon>
        <taxon>Fungi</taxon>
        <taxon>Dikarya</taxon>
        <taxon>Ascomycota</taxon>
        <taxon>Pezizomycotina</taxon>
        <taxon>Pezizomycetes</taxon>
        <taxon>Pezizales</taxon>
        <taxon>Pyronemataceae</taxon>
        <taxon>Pyronema</taxon>
    </lineage>
</organism>
<dbReference type="PANTHER" id="PTHR43806:SF58">
    <property type="entry name" value="ALKALINE PROTEASE 1-RELATED"/>
    <property type="match status" value="1"/>
</dbReference>
<evidence type="ECO:0000256" key="3">
    <source>
        <dbReference type="ARBA" id="ARBA00022801"/>
    </source>
</evidence>
<gene>
    <name evidence="7" type="ORF">PCON_13559</name>
</gene>
<dbReference type="Pfam" id="PF00082">
    <property type="entry name" value="Peptidase_S8"/>
    <property type="match status" value="1"/>
</dbReference>
<keyword evidence="8" id="KW-1185">Reference proteome</keyword>
<dbReference type="InterPro" id="IPR015500">
    <property type="entry name" value="Peptidase_S8_subtilisin-rel"/>
</dbReference>
<dbReference type="EMBL" id="HF935907">
    <property type="protein sequence ID" value="CCX32708.1"/>
    <property type="molecule type" value="Genomic_DNA"/>
</dbReference>
<name>U4LL93_PYROM</name>
<evidence type="ECO:0000256" key="2">
    <source>
        <dbReference type="ARBA" id="ARBA00022670"/>
    </source>
</evidence>
<keyword evidence="4" id="KW-0720">Serine protease</keyword>
<dbReference type="InterPro" id="IPR036852">
    <property type="entry name" value="Peptidase_S8/S53_dom_sf"/>
</dbReference>
<dbReference type="GO" id="GO:0006508">
    <property type="term" value="P:proteolysis"/>
    <property type="evidence" value="ECO:0007669"/>
    <property type="project" value="UniProtKB-KW"/>
</dbReference>
<feature type="region of interest" description="Disordered" evidence="5">
    <location>
        <begin position="483"/>
        <end position="503"/>
    </location>
</feature>